<dbReference type="PROSITE" id="PS00166">
    <property type="entry name" value="ENOYL_COA_HYDRATASE"/>
    <property type="match status" value="1"/>
</dbReference>
<dbReference type="Proteomes" id="UP000037712">
    <property type="component" value="Unassembled WGS sequence"/>
</dbReference>
<dbReference type="PANTHER" id="PTHR43802">
    <property type="entry name" value="ENOYL-COA HYDRATASE"/>
    <property type="match status" value="1"/>
</dbReference>
<dbReference type="InterPro" id="IPR014748">
    <property type="entry name" value="Enoyl-CoA_hydra_C"/>
</dbReference>
<keyword evidence="3" id="KW-0443">Lipid metabolism</keyword>
<evidence type="ECO:0000256" key="6">
    <source>
        <dbReference type="RuleBase" id="RU003707"/>
    </source>
</evidence>
<dbReference type="Gene3D" id="1.10.12.10">
    <property type="entry name" value="Lyase 2-enoyl-coa Hydratase, Chain A, domain 2"/>
    <property type="match status" value="1"/>
</dbReference>
<comment type="similarity">
    <text evidence="2 6">Belongs to the enoyl-CoA hydratase/isomerase family.</text>
</comment>
<dbReference type="CDD" id="cd06558">
    <property type="entry name" value="crotonase-like"/>
    <property type="match status" value="1"/>
</dbReference>
<dbReference type="PANTHER" id="PTHR43802:SF1">
    <property type="entry name" value="IP11341P-RELATED"/>
    <property type="match status" value="1"/>
</dbReference>
<dbReference type="EMBL" id="AZYO01000030">
    <property type="protein sequence ID" value="KOS55812.1"/>
    <property type="molecule type" value="Genomic_DNA"/>
</dbReference>
<organism evidence="7 8">
    <name type="scientific">Rhodococcus rhodochrous KG-21</name>
    <dbReference type="NCBI Taxonomy" id="1441923"/>
    <lineage>
        <taxon>Bacteria</taxon>
        <taxon>Bacillati</taxon>
        <taxon>Actinomycetota</taxon>
        <taxon>Actinomycetes</taxon>
        <taxon>Mycobacteriales</taxon>
        <taxon>Nocardiaceae</taxon>
        <taxon>Rhodococcus</taxon>
    </lineage>
</organism>
<comment type="caution">
    <text evidence="7">The sequence shown here is derived from an EMBL/GenBank/DDBJ whole genome shotgun (WGS) entry which is preliminary data.</text>
</comment>
<evidence type="ECO:0000256" key="4">
    <source>
        <dbReference type="ARBA" id="ARBA00023709"/>
    </source>
</evidence>
<dbReference type="InterPro" id="IPR029045">
    <property type="entry name" value="ClpP/crotonase-like_dom_sf"/>
</dbReference>
<gene>
    <name evidence="7" type="ORF">Z051_13070</name>
</gene>
<comment type="function">
    <text evidence="1">Could possibly oxidize fatty acids using specific components.</text>
</comment>
<proteinExistence type="inferred from homology"/>
<protein>
    <submittedName>
        <fullName evidence="7">Enoyl-CoA hydratase</fullName>
    </submittedName>
</protein>
<evidence type="ECO:0000313" key="8">
    <source>
        <dbReference type="Proteomes" id="UP000037712"/>
    </source>
</evidence>
<reference evidence="8" key="2">
    <citation type="submission" date="2015-01" db="EMBL/GenBank/DDBJ databases">
        <title>Draft genome sequence of potential hydrocarbon metabolising strain of Rhodococcus rhodochrous.</title>
        <authorList>
            <person name="Aggarwal R.K."/>
            <person name="Dawar C."/>
        </authorList>
    </citation>
    <scope>NUCLEOTIDE SEQUENCE [LARGE SCALE GENOMIC DNA]</scope>
    <source>
        <strain evidence="8">KG-21</strain>
    </source>
</reference>
<dbReference type="AlphaFoldDB" id="A0A0M8PMN3"/>
<evidence type="ECO:0000256" key="1">
    <source>
        <dbReference type="ARBA" id="ARBA00002994"/>
    </source>
</evidence>
<name>A0A0M8PMN3_RHORH</name>
<evidence type="ECO:0000313" key="7">
    <source>
        <dbReference type="EMBL" id="KOS55812.1"/>
    </source>
</evidence>
<evidence type="ECO:0000256" key="2">
    <source>
        <dbReference type="ARBA" id="ARBA00005254"/>
    </source>
</evidence>
<comment type="catalytic activity">
    <reaction evidence="4">
        <text>a (3S)-3-hydroxyacyl-CoA = a (2E)-enoyl-CoA + H2O</text>
        <dbReference type="Rhea" id="RHEA:16105"/>
        <dbReference type="ChEBI" id="CHEBI:15377"/>
        <dbReference type="ChEBI" id="CHEBI:57318"/>
        <dbReference type="ChEBI" id="CHEBI:58856"/>
        <dbReference type="EC" id="4.2.1.17"/>
    </reaction>
</comment>
<accession>A0A0M8PMN3</accession>
<keyword evidence="3" id="KW-0276">Fatty acid metabolism</keyword>
<sequence length="271" mass="29324">MSDTKPILTERPRPGVLLIRLNRPDELNAMNVDLIDSLHQVLAEVRDDSTTRAIVLTGEGRAFCAGLDLRGYGTPQGATEGEGRAQLGMRVQKHIAGLVDAFRSARPPIIAAVNGAAAGGGMSLALMADIRIVSESAAFHAAFIRRGLSNCDIGMSWLLPRMIGFSRAAQIMLTGRSVDADEAGRIGLASSVEPADELLDVALDTAEAIARNSPFGVWMTKEVMWSNLEVPSMRAAIDLENRTQILSSLTRDHKEAVVSFLEKRPPQFRNH</sequence>
<dbReference type="SUPFAM" id="SSF52096">
    <property type="entry name" value="ClpP/crotonase"/>
    <property type="match status" value="1"/>
</dbReference>
<dbReference type="PATRIC" id="fig|1441923.3.peg.2869"/>
<comment type="catalytic activity">
    <reaction evidence="5">
        <text>a 4-saturated-(3S)-3-hydroxyacyl-CoA = a (3E)-enoyl-CoA + H2O</text>
        <dbReference type="Rhea" id="RHEA:20724"/>
        <dbReference type="ChEBI" id="CHEBI:15377"/>
        <dbReference type="ChEBI" id="CHEBI:58521"/>
        <dbReference type="ChEBI" id="CHEBI:137480"/>
        <dbReference type="EC" id="4.2.1.17"/>
    </reaction>
</comment>
<evidence type="ECO:0000256" key="5">
    <source>
        <dbReference type="ARBA" id="ARBA00023717"/>
    </source>
</evidence>
<dbReference type="InterPro" id="IPR001753">
    <property type="entry name" value="Enoyl-CoA_hydra/iso"/>
</dbReference>
<dbReference type="InterPro" id="IPR018376">
    <property type="entry name" value="Enoyl-CoA_hyd/isom_CS"/>
</dbReference>
<dbReference type="Gene3D" id="3.90.226.10">
    <property type="entry name" value="2-enoyl-CoA Hydratase, Chain A, domain 1"/>
    <property type="match status" value="1"/>
</dbReference>
<dbReference type="GO" id="GO:0006631">
    <property type="term" value="P:fatty acid metabolic process"/>
    <property type="evidence" value="ECO:0007669"/>
    <property type="project" value="UniProtKB-KW"/>
</dbReference>
<dbReference type="Pfam" id="PF00378">
    <property type="entry name" value="ECH_1"/>
    <property type="match status" value="1"/>
</dbReference>
<dbReference type="RefSeq" id="WP_054373120.1">
    <property type="nucleotide sequence ID" value="NZ_AZYO01000030.1"/>
</dbReference>
<dbReference type="GO" id="GO:0004300">
    <property type="term" value="F:enoyl-CoA hydratase activity"/>
    <property type="evidence" value="ECO:0007669"/>
    <property type="project" value="UniProtKB-EC"/>
</dbReference>
<evidence type="ECO:0000256" key="3">
    <source>
        <dbReference type="ARBA" id="ARBA00022832"/>
    </source>
</evidence>
<reference evidence="7 8" key="1">
    <citation type="journal article" date="2015" name="Genome Announc.">
        <title>Draft Genome Sequence of Rhodococcus rhodochrous Strain KG-21, a Soil Isolate from Oil Fields of Krishna-Godavari Basin, India.</title>
        <authorList>
            <person name="Dawar C."/>
            <person name="Aggarwal R.K."/>
        </authorList>
    </citation>
    <scope>NUCLEOTIDE SEQUENCE [LARGE SCALE GENOMIC DNA]</scope>
    <source>
        <strain evidence="7 8">KG-21</strain>
    </source>
</reference>